<dbReference type="Proteomes" id="UP000887565">
    <property type="component" value="Unplaced"/>
</dbReference>
<name>A0A915J6Y1_ROMCU</name>
<proteinExistence type="predicted"/>
<evidence type="ECO:0000313" key="1">
    <source>
        <dbReference type="Proteomes" id="UP000887565"/>
    </source>
</evidence>
<keyword evidence="1" id="KW-1185">Reference proteome</keyword>
<dbReference type="WBParaSite" id="nRc.2.0.1.t22227-RA">
    <property type="protein sequence ID" value="nRc.2.0.1.t22227-RA"/>
    <property type="gene ID" value="nRc.2.0.1.g22227"/>
</dbReference>
<evidence type="ECO:0000313" key="2">
    <source>
        <dbReference type="WBParaSite" id="nRc.2.0.1.t22227-RA"/>
    </source>
</evidence>
<reference evidence="2" key="1">
    <citation type="submission" date="2022-11" db="UniProtKB">
        <authorList>
            <consortium name="WormBaseParasite"/>
        </authorList>
    </citation>
    <scope>IDENTIFICATION</scope>
</reference>
<accession>A0A915J6Y1</accession>
<sequence length="139" mass="16177">MFYDSSNKALNPEKKTNIRTRNLFKEKTSAARIPLILIKWYFWRKNLEMRKFCCSLLLRISTQQNTDVTIELKSKLFKCLVDNSANVLTNLALMTSHLDNVWYIDTTTLKIAGSFFYYRLVRAYVQRGTGEGSGDFKGQ</sequence>
<dbReference type="AlphaFoldDB" id="A0A915J6Y1"/>
<organism evidence="1 2">
    <name type="scientific">Romanomermis culicivorax</name>
    <name type="common">Nematode worm</name>
    <dbReference type="NCBI Taxonomy" id="13658"/>
    <lineage>
        <taxon>Eukaryota</taxon>
        <taxon>Metazoa</taxon>
        <taxon>Ecdysozoa</taxon>
        <taxon>Nematoda</taxon>
        <taxon>Enoplea</taxon>
        <taxon>Dorylaimia</taxon>
        <taxon>Mermithida</taxon>
        <taxon>Mermithoidea</taxon>
        <taxon>Mermithidae</taxon>
        <taxon>Romanomermis</taxon>
    </lineage>
</organism>
<protein>
    <submittedName>
        <fullName evidence="2">Uncharacterized protein</fullName>
    </submittedName>
</protein>